<dbReference type="Proteomes" id="UP000007947">
    <property type="component" value="Chromosome"/>
</dbReference>
<dbReference type="KEGG" id="mph:MLP_10640"/>
<dbReference type="RefSeq" id="WP_013861961.1">
    <property type="nucleotide sequence ID" value="NC_015635.1"/>
</dbReference>
<feature type="transmembrane region" description="Helical" evidence="1">
    <location>
        <begin position="192"/>
        <end position="211"/>
    </location>
</feature>
<keyword evidence="1" id="KW-0812">Transmembrane</keyword>
<dbReference type="EMBL" id="AP012204">
    <property type="protein sequence ID" value="BAK34078.1"/>
    <property type="molecule type" value="Genomic_DNA"/>
</dbReference>
<dbReference type="PANTHER" id="PTHR40761">
    <property type="entry name" value="CONSERVED INTEGRAL MEMBRANE ALANINE VALINE AND LEUCINE RICH PROTEIN-RELATED"/>
    <property type="match status" value="1"/>
</dbReference>
<feature type="transmembrane region" description="Helical" evidence="1">
    <location>
        <begin position="103"/>
        <end position="126"/>
    </location>
</feature>
<organism evidence="2 3">
    <name type="scientific">Microlunatus phosphovorus (strain ATCC 700054 / DSM 10555 / JCM 9379 / NBRC 101784 / NCIMB 13414 / VKM Ac-1990 / NM-1)</name>
    <dbReference type="NCBI Taxonomy" id="1032480"/>
    <lineage>
        <taxon>Bacteria</taxon>
        <taxon>Bacillati</taxon>
        <taxon>Actinomycetota</taxon>
        <taxon>Actinomycetes</taxon>
        <taxon>Propionibacteriales</taxon>
        <taxon>Propionibacteriaceae</taxon>
        <taxon>Microlunatus</taxon>
    </lineage>
</organism>
<dbReference type="HOGENOM" id="CLU_065119_2_0_11"/>
<feature type="transmembrane region" description="Helical" evidence="1">
    <location>
        <begin position="6"/>
        <end position="27"/>
    </location>
</feature>
<evidence type="ECO:0000313" key="2">
    <source>
        <dbReference type="EMBL" id="BAK34078.1"/>
    </source>
</evidence>
<accession>F5XN05</accession>
<dbReference type="eggNOG" id="COG0697">
    <property type="taxonomic scope" value="Bacteria"/>
</dbReference>
<protein>
    <recommendedName>
        <fullName evidence="4">EamA domain-containing protein</fullName>
    </recommendedName>
</protein>
<keyword evidence="1" id="KW-1133">Transmembrane helix</keyword>
<evidence type="ECO:0000256" key="1">
    <source>
        <dbReference type="SAM" id="Phobius"/>
    </source>
</evidence>
<feature type="transmembrane region" description="Helical" evidence="1">
    <location>
        <begin position="156"/>
        <end position="172"/>
    </location>
</feature>
<proteinExistence type="predicted"/>
<reference evidence="2 3" key="1">
    <citation type="submission" date="2011-05" db="EMBL/GenBank/DDBJ databases">
        <title>Whole genome sequence of Microlunatus phosphovorus NM-1.</title>
        <authorList>
            <person name="Hosoyama A."/>
            <person name="Sasaki K."/>
            <person name="Harada T."/>
            <person name="Igarashi R."/>
            <person name="Kawakoshi A."/>
            <person name="Sasagawa M."/>
            <person name="Fukada J."/>
            <person name="Nakamura S."/>
            <person name="Katano Y."/>
            <person name="Hanada S."/>
            <person name="Kamagata Y."/>
            <person name="Nakamura N."/>
            <person name="Yamazaki S."/>
            <person name="Fujita N."/>
        </authorList>
    </citation>
    <scope>NUCLEOTIDE SEQUENCE [LARGE SCALE GENOMIC DNA]</scope>
    <source>
        <strain evidence="3">ATCC 700054 / DSM 10555 / JCM 9379 / NBRC 101784 / NCIMB 13414 / VKM Ac-1990 / NM-1</strain>
    </source>
</reference>
<dbReference type="Gene3D" id="1.10.3730.20">
    <property type="match status" value="1"/>
</dbReference>
<evidence type="ECO:0000313" key="3">
    <source>
        <dbReference type="Proteomes" id="UP000007947"/>
    </source>
</evidence>
<evidence type="ECO:0008006" key="4">
    <source>
        <dbReference type="Google" id="ProtNLM"/>
    </source>
</evidence>
<keyword evidence="3" id="KW-1185">Reference proteome</keyword>
<feature type="transmembrane region" description="Helical" evidence="1">
    <location>
        <begin position="71"/>
        <end position="91"/>
    </location>
</feature>
<dbReference type="STRING" id="1032480.MLP_10640"/>
<dbReference type="AlphaFoldDB" id="F5XN05"/>
<dbReference type="PANTHER" id="PTHR40761:SF1">
    <property type="entry name" value="CONSERVED INTEGRAL MEMBRANE ALANINE VALINE AND LEUCINE RICH PROTEIN-RELATED"/>
    <property type="match status" value="1"/>
</dbReference>
<feature type="transmembrane region" description="Helical" evidence="1">
    <location>
        <begin position="246"/>
        <end position="265"/>
    </location>
</feature>
<keyword evidence="1" id="KW-0472">Membrane</keyword>
<sequence length="270" mass="27088">MLVVSWVAAFVACLSYGVATVLQSVGARRAASAAGVSGVLGIFAQLPYLAGLVLDTLGFVGSVVALRQLPLFLVEAIIAASVGVTAVGAALRGEHLARRDWGALGVLVTGLVLLSLSASPAAAAATSRSQDWLILGLVLVPLTIGLLGFKLTGRASVALLSIAAGLGFSGVATSARAMSSDPISLELLTNPLLWAILAYGPLGIALFAVALQRGKATVVAATTFVIQVVVPSTIGLLLFGDGIAQGRTLVAAAGFLCAIGGTIALSRFAE</sequence>
<feature type="transmembrane region" description="Helical" evidence="1">
    <location>
        <begin position="218"/>
        <end position="240"/>
    </location>
</feature>
<feature type="transmembrane region" description="Helical" evidence="1">
    <location>
        <begin position="39"/>
        <end position="65"/>
    </location>
</feature>
<dbReference type="OrthoDB" id="3837845at2"/>
<gene>
    <name evidence="2" type="ordered locus">MLP_10640</name>
</gene>
<feature type="transmembrane region" description="Helical" evidence="1">
    <location>
        <begin position="132"/>
        <end position="149"/>
    </location>
</feature>
<name>F5XN05_MICPN</name>